<name>A0AAV1SEG0_9ROSI</name>
<comment type="caution">
    <text evidence="1">The sequence shown here is derived from an EMBL/GenBank/DDBJ whole genome shotgun (WGS) entry which is preliminary data.</text>
</comment>
<dbReference type="Proteomes" id="UP001314170">
    <property type="component" value="Unassembled WGS sequence"/>
</dbReference>
<sequence>MVNDIKTIREENGDDGGTCKATRFSEFRLVYKVGGWRGLVVMLDDGDSSDDVFRARRRLWLFLDISSDVEEAERASLLVSADVIYSDDLTDALF</sequence>
<evidence type="ECO:0000313" key="2">
    <source>
        <dbReference type="Proteomes" id="UP001314170"/>
    </source>
</evidence>
<gene>
    <name evidence="1" type="ORF">DCAF_LOCUS21530</name>
</gene>
<organism evidence="1 2">
    <name type="scientific">Dovyalis caffra</name>
    <dbReference type="NCBI Taxonomy" id="77055"/>
    <lineage>
        <taxon>Eukaryota</taxon>
        <taxon>Viridiplantae</taxon>
        <taxon>Streptophyta</taxon>
        <taxon>Embryophyta</taxon>
        <taxon>Tracheophyta</taxon>
        <taxon>Spermatophyta</taxon>
        <taxon>Magnoliopsida</taxon>
        <taxon>eudicotyledons</taxon>
        <taxon>Gunneridae</taxon>
        <taxon>Pentapetalae</taxon>
        <taxon>rosids</taxon>
        <taxon>fabids</taxon>
        <taxon>Malpighiales</taxon>
        <taxon>Salicaceae</taxon>
        <taxon>Flacourtieae</taxon>
        <taxon>Dovyalis</taxon>
    </lineage>
</organism>
<keyword evidence="2" id="KW-1185">Reference proteome</keyword>
<accession>A0AAV1SEG0</accession>
<dbReference type="EMBL" id="CAWUPB010001173">
    <property type="protein sequence ID" value="CAK7348822.1"/>
    <property type="molecule type" value="Genomic_DNA"/>
</dbReference>
<protein>
    <submittedName>
        <fullName evidence="1">Uncharacterized protein</fullName>
    </submittedName>
</protein>
<reference evidence="1 2" key="1">
    <citation type="submission" date="2024-01" db="EMBL/GenBank/DDBJ databases">
        <authorList>
            <person name="Waweru B."/>
        </authorList>
    </citation>
    <scope>NUCLEOTIDE SEQUENCE [LARGE SCALE GENOMIC DNA]</scope>
</reference>
<dbReference type="AlphaFoldDB" id="A0AAV1SEG0"/>
<evidence type="ECO:0000313" key="1">
    <source>
        <dbReference type="EMBL" id="CAK7348822.1"/>
    </source>
</evidence>
<proteinExistence type="predicted"/>